<dbReference type="Proteomes" id="UP000676967">
    <property type="component" value="Chromosome"/>
</dbReference>
<dbReference type="Pfam" id="PF18029">
    <property type="entry name" value="Glyoxalase_6"/>
    <property type="match status" value="2"/>
</dbReference>
<sequence>MDPVARLDLVIFDAADIDAVGAFYARLTGWDVVRQEADRFGIRDPSGQEIEFQYAPDHVPPRWPGQDRPQQFHLDLRIGDPRTEAARAIEFGARLLADGPGGITLADPAGHPFDLGAPGGTTPFTVTVDAPDAGVLERFYAGLLGGIPAILRFQQVNEYNAPRWPDPGHPQQAHLDLLTADLDAAQARAVALGARSLNAGTDRFRVYADPAGHPFCLIH</sequence>
<feature type="domain" description="Glyoxalase-like" evidence="1">
    <location>
        <begin position="10"/>
        <end position="115"/>
    </location>
</feature>
<dbReference type="InterPro" id="IPR029068">
    <property type="entry name" value="Glyas_Bleomycin-R_OHBP_Dase"/>
</dbReference>
<accession>A0ABN6C2X6</accession>
<dbReference type="RefSeq" id="WP_189330782.1">
    <property type="nucleotide sequence ID" value="NZ_AP023356.1"/>
</dbReference>
<organism evidence="2 3">
    <name type="scientific">Actinoplanes ianthinogenes</name>
    <dbReference type="NCBI Taxonomy" id="122358"/>
    <lineage>
        <taxon>Bacteria</taxon>
        <taxon>Bacillati</taxon>
        <taxon>Actinomycetota</taxon>
        <taxon>Actinomycetes</taxon>
        <taxon>Micromonosporales</taxon>
        <taxon>Micromonosporaceae</taxon>
        <taxon>Actinoplanes</taxon>
    </lineage>
</organism>
<dbReference type="PANTHER" id="PTHR35908">
    <property type="entry name" value="HYPOTHETICAL FUSION PROTEIN"/>
    <property type="match status" value="1"/>
</dbReference>
<name>A0ABN6C2X6_9ACTN</name>
<protein>
    <recommendedName>
        <fullName evidence="1">Glyoxalase-like domain-containing protein</fullName>
    </recommendedName>
</protein>
<evidence type="ECO:0000313" key="3">
    <source>
        <dbReference type="Proteomes" id="UP000676967"/>
    </source>
</evidence>
<evidence type="ECO:0000259" key="1">
    <source>
        <dbReference type="Pfam" id="PF18029"/>
    </source>
</evidence>
<evidence type="ECO:0000313" key="2">
    <source>
        <dbReference type="EMBL" id="BCJ39905.1"/>
    </source>
</evidence>
<dbReference type="CDD" id="cd06587">
    <property type="entry name" value="VOC"/>
    <property type="match status" value="1"/>
</dbReference>
<dbReference type="Gene3D" id="3.10.180.10">
    <property type="entry name" value="2,3-Dihydroxybiphenyl 1,2-Dioxygenase, domain 1"/>
    <property type="match status" value="2"/>
</dbReference>
<keyword evidence="3" id="KW-1185">Reference proteome</keyword>
<gene>
    <name evidence="2" type="ORF">Aiant_05620</name>
</gene>
<proteinExistence type="predicted"/>
<dbReference type="InterPro" id="IPR041581">
    <property type="entry name" value="Glyoxalase_6"/>
</dbReference>
<dbReference type="PANTHER" id="PTHR35908:SF1">
    <property type="entry name" value="CONSERVED PROTEIN"/>
    <property type="match status" value="1"/>
</dbReference>
<dbReference type="SUPFAM" id="SSF54593">
    <property type="entry name" value="Glyoxalase/Bleomycin resistance protein/Dihydroxybiphenyl dioxygenase"/>
    <property type="match status" value="2"/>
</dbReference>
<reference evidence="2 3" key="1">
    <citation type="submission" date="2020-08" db="EMBL/GenBank/DDBJ databases">
        <title>Whole genome shotgun sequence of Actinoplanes ianthinogenes NBRC 13996.</title>
        <authorList>
            <person name="Komaki H."/>
            <person name="Tamura T."/>
        </authorList>
    </citation>
    <scope>NUCLEOTIDE SEQUENCE [LARGE SCALE GENOMIC DNA]</scope>
    <source>
        <strain evidence="2 3">NBRC 13996</strain>
    </source>
</reference>
<dbReference type="EMBL" id="AP023356">
    <property type="protein sequence ID" value="BCJ39905.1"/>
    <property type="molecule type" value="Genomic_DNA"/>
</dbReference>
<feature type="domain" description="Glyoxalase-like" evidence="1">
    <location>
        <begin position="126"/>
        <end position="218"/>
    </location>
</feature>